<keyword evidence="4 12" id="KW-0812">Transmembrane</keyword>
<dbReference type="PRINTS" id="PR00169">
    <property type="entry name" value="KCHANNEL"/>
</dbReference>
<evidence type="ECO:0000313" key="14">
    <source>
        <dbReference type="EMBL" id="KAJ8412033.1"/>
    </source>
</evidence>
<evidence type="ECO:0000256" key="7">
    <source>
        <dbReference type="ARBA" id="ARBA00022958"/>
    </source>
</evidence>
<reference evidence="14" key="1">
    <citation type="journal article" date="2023" name="Science">
        <title>Genome structures resolve the early diversification of teleost fishes.</title>
        <authorList>
            <person name="Parey E."/>
            <person name="Louis A."/>
            <person name="Montfort J."/>
            <person name="Bouchez O."/>
            <person name="Roques C."/>
            <person name="Iampietro C."/>
            <person name="Lluch J."/>
            <person name="Castinel A."/>
            <person name="Donnadieu C."/>
            <person name="Desvignes T."/>
            <person name="Floi Bucao C."/>
            <person name="Jouanno E."/>
            <person name="Wen M."/>
            <person name="Mejri S."/>
            <person name="Dirks R."/>
            <person name="Jansen H."/>
            <person name="Henkel C."/>
            <person name="Chen W.J."/>
            <person name="Zahm M."/>
            <person name="Cabau C."/>
            <person name="Klopp C."/>
            <person name="Thompson A.W."/>
            <person name="Robinson-Rechavi M."/>
            <person name="Braasch I."/>
            <person name="Lecointre G."/>
            <person name="Bobe J."/>
            <person name="Postlethwait J.H."/>
            <person name="Berthelot C."/>
            <person name="Roest Crollius H."/>
            <person name="Guiguen Y."/>
        </authorList>
    </citation>
    <scope>NUCLEOTIDE SEQUENCE</scope>
    <source>
        <strain evidence="14">NC1722</strain>
    </source>
</reference>
<dbReference type="Gene3D" id="3.30.710.10">
    <property type="entry name" value="Potassium Channel Kv1.1, Chain A"/>
    <property type="match status" value="1"/>
</dbReference>
<dbReference type="InterPro" id="IPR011333">
    <property type="entry name" value="SKP1/BTB/POZ_sf"/>
</dbReference>
<keyword evidence="8 12" id="KW-1133">Transmembrane helix</keyword>
<sequence>MAKREESEKIVINVGGVRHETYKSTLETLPGTRLARLSDVDGGPGSVNEFFFDRHPGMFAYILNYYRTGNLHFPTDTCGCLFEKELAFWGINETDMESCCWESYCEHRDRIKALRELGPSNPEGGEDSQDRSRPLIAKVWALFDDPHSSWAAKTIAVLSLIFILVSITNTCLETHPFFQLKLTDDYIQNGEMTSQAPEITEPEAKSVFFILEAVCTVWFTFEFLVRVVCCPNKLLFIKNALNIIDFLAILPFYLEVWHFHTFNTVSAVSRNILGLVRVSRFVRLLRIFKLMSSFLFIQLLGHTLRASLGQFCILSAFLALGSFIFGSLFLYAECLLDESRYSTRFSILDGAWWALISLTTLGYGDIYPETWLGRIVGGLCVLASMLTLALPISALVTNFNIYHSLVMAKQKLSKRERHNPKQYPSALALQESGQL</sequence>
<evidence type="ECO:0000256" key="10">
    <source>
        <dbReference type="ARBA" id="ARBA00023136"/>
    </source>
</evidence>
<dbReference type="SMART" id="SM00225">
    <property type="entry name" value="BTB"/>
    <property type="match status" value="1"/>
</dbReference>
<feature type="transmembrane region" description="Helical" evidence="12">
    <location>
        <begin position="150"/>
        <end position="168"/>
    </location>
</feature>
<dbReference type="Pfam" id="PF02214">
    <property type="entry name" value="BTB_2"/>
    <property type="match status" value="1"/>
</dbReference>
<dbReference type="Gene3D" id="1.10.287.70">
    <property type="match status" value="1"/>
</dbReference>
<dbReference type="GO" id="GO:0043679">
    <property type="term" value="C:axon terminus"/>
    <property type="evidence" value="ECO:0007669"/>
    <property type="project" value="TreeGrafter"/>
</dbReference>
<evidence type="ECO:0000256" key="1">
    <source>
        <dbReference type="ARBA" id="ARBA00004141"/>
    </source>
</evidence>
<feature type="transmembrane region" description="Helical" evidence="12">
    <location>
        <begin position="344"/>
        <end position="363"/>
    </location>
</feature>
<dbReference type="AlphaFoldDB" id="A0AAD7WWY8"/>
<evidence type="ECO:0000256" key="5">
    <source>
        <dbReference type="ARBA" id="ARBA00022826"/>
    </source>
</evidence>
<feature type="transmembrane region" description="Helical" evidence="12">
    <location>
        <begin position="240"/>
        <end position="260"/>
    </location>
</feature>
<dbReference type="GO" id="GO:0001508">
    <property type="term" value="P:action potential"/>
    <property type="evidence" value="ECO:0007669"/>
    <property type="project" value="TreeGrafter"/>
</dbReference>
<dbReference type="EMBL" id="JAINUG010000020">
    <property type="protein sequence ID" value="KAJ8412033.1"/>
    <property type="molecule type" value="Genomic_DNA"/>
</dbReference>
<dbReference type="GO" id="GO:0045211">
    <property type="term" value="C:postsynaptic membrane"/>
    <property type="evidence" value="ECO:0007669"/>
    <property type="project" value="TreeGrafter"/>
</dbReference>
<organism evidence="14 15">
    <name type="scientific">Aldrovandia affinis</name>
    <dbReference type="NCBI Taxonomy" id="143900"/>
    <lineage>
        <taxon>Eukaryota</taxon>
        <taxon>Metazoa</taxon>
        <taxon>Chordata</taxon>
        <taxon>Craniata</taxon>
        <taxon>Vertebrata</taxon>
        <taxon>Euteleostomi</taxon>
        <taxon>Actinopterygii</taxon>
        <taxon>Neopterygii</taxon>
        <taxon>Teleostei</taxon>
        <taxon>Notacanthiformes</taxon>
        <taxon>Halosauridae</taxon>
        <taxon>Aldrovandia</taxon>
    </lineage>
</organism>
<dbReference type="GO" id="GO:0008076">
    <property type="term" value="C:voltage-gated potassium channel complex"/>
    <property type="evidence" value="ECO:0007669"/>
    <property type="project" value="InterPro"/>
</dbReference>
<evidence type="ECO:0000313" key="15">
    <source>
        <dbReference type="Proteomes" id="UP001221898"/>
    </source>
</evidence>
<dbReference type="GO" id="GO:0051260">
    <property type="term" value="P:protein homooligomerization"/>
    <property type="evidence" value="ECO:0007669"/>
    <property type="project" value="InterPro"/>
</dbReference>
<gene>
    <name evidence="14" type="ORF">AAFF_G00143000</name>
</gene>
<protein>
    <recommendedName>
        <fullName evidence="13">BTB domain-containing protein</fullName>
    </recommendedName>
</protein>
<dbReference type="InterPro" id="IPR003974">
    <property type="entry name" value="K_chnl_volt-dep_Kv3"/>
</dbReference>
<accession>A0AAD7WWY8</accession>
<keyword evidence="3" id="KW-0633">Potassium transport</keyword>
<dbReference type="InterPro" id="IPR027359">
    <property type="entry name" value="Volt_channel_dom_sf"/>
</dbReference>
<dbReference type="InterPro" id="IPR005821">
    <property type="entry name" value="Ion_trans_dom"/>
</dbReference>
<dbReference type="SUPFAM" id="SSF81324">
    <property type="entry name" value="Voltage-gated potassium channels"/>
    <property type="match status" value="1"/>
</dbReference>
<keyword evidence="15" id="KW-1185">Reference proteome</keyword>
<evidence type="ECO:0000256" key="11">
    <source>
        <dbReference type="ARBA" id="ARBA00023303"/>
    </source>
</evidence>
<keyword evidence="6" id="KW-0851">Voltage-gated channel</keyword>
<dbReference type="InterPro" id="IPR000210">
    <property type="entry name" value="BTB/POZ_dom"/>
</dbReference>
<evidence type="ECO:0000256" key="9">
    <source>
        <dbReference type="ARBA" id="ARBA00023065"/>
    </source>
</evidence>
<dbReference type="GO" id="GO:0042734">
    <property type="term" value="C:presynaptic membrane"/>
    <property type="evidence" value="ECO:0007669"/>
    <property type="project" value="TreeGrafter"/>
</dbReference>
<keyword evidence="5" id="KW-0631">Potassium channel</keyword>
<evidence type="ECO:0000256" key="6">
    <source>
        <dbReference type="ARBA" id="ARBA00022882"/>
    </source>
</evidence>
<dbReference type="SUPFAM" id="SSF54695">
    <property type="entry name" value="POZ domain"/>
    <property type="match status" value="1"/>
</dbReference>
<dbReference type="InterPro" id="IPR003968">
    <property type="entry name" value="K_chnl_volt-dep_Kv"/>
</dbReference>
<evidence type="ECO:0000256" key="3">
    <source>
        <dbReference type="ARBA" id="ARBA00022538"/>
    </source>
</evidence>
<keyword evidence="10 12" id="KW-0472">Membrane</keyword>
<dbReference type="PANTHER" id="PTHR11537:SF246">
    <property type="entry name" value="POTASSIUM VOLTAGE-GATED CHANNEL SUBFAMILY C MEMBER 2-LIKE-RELATED"/>
    <property type="match status" value="1"/>
</dbReference>
<dbReference type="PRINTS" id="PR01498">
    <property type="entry name" value="SHAWCHANNEL"/>
</dbReference>
<keyword evidence="2" id="KW-0813">Transport</keyword>
<evidence type="ECO:0000256" key="8">
    <source>
        <dbReference type="ARBA" id="ARBA00022989"/>
    </source>
</evidence>
<evidence type="ECO:0000256" key="12">
    <source>
        <dbReference type="SAM" id="Phobius"/>
    </source>
</evidence>
<proteinExistence type="predicted"/>
<keyword evidence="9" id="KW-0406">Ion transport</keyword>
<keyword evidence="7" id="KW-0630">Potassium</keyword>
<evidence type="ECO:0000259" key="13">
    <source>
        <dbReference type="SMART" id="SM00225"/>
    </source>
</evidence>
<feature type="transmembrane region" description="Helical" evidence="12">
    <location>
        <begin position="207"/>
        <end position="228"/>
    </location>
</feature>
<dbReference type="FunFam" id="3.30.710.10:FF:000002">
    <property type="entry name" value="Potassium voltage-gated channel subfamily C member 2"/>
    <property type="match status" value="1"/>
</dbReference>
<keyword evidence="11" id="KW-0407">Ion channel</keyword>
<dbReference type="GO" id="GO:0032809">
    <property type="term" value="C:neuronal cell body membrane"/>
    <property type="evidence" value="ECO:0007669"/>
    <property type="project" value="TreeGrafter"/>
</dbReference>
<comment type="caution">
    <text evidence="14">The sequence shown here is derived from an EMBL/GenBank/DDBJ whole genome shotgun (WGS) entry which is preliminary data.</text>
</comment>
<dbReference type="Proteomes" id="UP001221898">
    <property type="component" value="Unassembled WGS sequence"/>
</dbReference>
<dbReference type="PRINTS" id="PR01491">
    <property type="entry name" value="KVCHANNEL"/>
</dbReference>
<dbReference type="InterPro" id="IPR003131">
    <property type="entry name" value="T1-type_BTB"/>
</dbReference>
<dbReference type="Pfam" id="PF00520">
    <property type="entry name" value="Ion_trans"/>
    <property type="match status" value="1"/>
</dbReference>
<evidence type="ECO:0000256" key="4">
    <source>
        <dbReference type="ARBA" id="ARBA00022692"/>
    </source>
</evidence>
<dbReference type="Gene3D" id="1.20.120.350">
    <property type="entry name" value="Voltage-gated potassium channels. Chain C"/>
    <property type="match status" value="1"/>
</dbReference>
<evidence type="ECO:0000256" key="2">
    <source>
        <dbReference type="ARBA" id="ARBA00022448"/>
    </source>
</evidence>
<feature type="domain" description="BTB" evidence="13">
    <location>
        <begin position="8"/>
        <end position="107"/>
    </location>
</feature>
<dbReference type="FunFam" id="1.20.120.350:FF:000014">
    <property type="entry name" value="Potassium channel, voltage-gated Shaw-related subfamily C, member 4"/>
    <property type="match status" value="1"/>
</dbReference>
<dbReference type="GO" id="GO:0005251">
    <property type="term" value="F:delayed rectifier potassium channel activity"/>
    <property type="evidence" value="ECO:0007669"/>
    <property type="project" value="TreeGrafter"/>
</dbReference>
<dbReference type="PANTHER" id="PTHR11537">
    <property type="entry name" value="VOLTAGE-GATED POTASSIUM CHANNEL"/>
    <property type="match status" value="1"/>
</dbReference>
<comment type="subcellular location">
    <subcellularLocation>
        <location evidence="1">Membrane</location>
        <topology evidence="1">Multi-pass membrane protein</topology>
    </subcellularLocation>
</comment>
<dbReference type="InterPro" id="IPR028325">
    <property type="entry name" value="VG_K_chnl"/>
</dbReference>
<name>A0AAD7WWY8_9TELE</name>
<feature type="transmembrane region" description="Helical" evidence="12">
    <location>
        <begin position="375"/>
        <end position="396"/>
    </location>
</feature>
<feature type="transmembrane region" description="Helical" evidence="12">
    <location>
        <begin position="311"/>
        <end position="332"/>
    </location>
</feature>
<dbReference type="GO" id="GO:0032590">
    <property type="term" value="C:dendrite membrane"/>
    <property type="evidence" value="ECO:0007669"/>
    <property type="project" value="TreeGrafter"/>
</dbReference>